<dbReference type="SUPFAM" id="SSF52540">
    <property type="entry name" value="P-loop containing nucleoside triphosphate hydrolases"/>
    <property type="match status" value="1"/>
</dbReference>
<evidence type="ECO:0000313" key="2">
    <source>
        <dbReference type="EMBL" id="TDB43302.1"/>
    </source>
</evidence>
<protein>
    <submittedName>
        <fullName evidence="2">ATP-binding protein</fullName>
    </submittedName>
</protein>
<accession>A0A4R4IS08</accession>
<dbReference type="EMBL" id="PUJY01000090">
    <property type="protein sequence ID" value="TDB43302.1"/>
    <property type="molecule type" value="Genomic_DNA"/>
</dbReference>
<proteinExistence type="predicted"/>
<evidence type="ECO:0000313" key="3">
    <source>
        <dbReference type="Proteomes" id="UP000295598"/>
    </source>
</evidence>
<reference evidence="2 3" key="1">
    <citation type="journal article" date="2019" name="Int. J. Syst. Evol. Microbiol.">
        <title>Photorhabdus khanii subsp. guanajuatensis subsp. nov., isolated from Heterorhabditis atacamensis, and Photorhabdus luminescens subsp. mexicana subsp. nov., isolated from Heterorhabditis mexicana entomopathogenic nematodes.</title>
        <authorList>
            <person name="Machado R.A.R."/>
            <person name="Bruno P."/>
            <person name="Arce C.C.M."/>
            <person name="Liechti N."/>
            <person name="Kohler A."/>
            <person name="Bernal J."/>
            <person name="Bruggmann R."/>
            <person name="Turlings T.C.J."/>
        </authorList>
    </citation>
    <scope>NUCLEOTIDE SEQUENCE [LARGE SCALE GENOMIC DNA]</scope>
    <source>
        <strain evidence="2 3">MEX20-17</strain>
    </source>
</reference>
<organism evidence="2 3">
    <name type="scientific">Photorhabdus khanii subsp. guanajuatensis</name>
    <dbReference type="NCBI Taxonomy" id="2100166"/>
    <lineage>
        <taxon>Bacteria</taxon>
        <taxon>Pseudomonadati</taxon>
        <taxon>Pseudomonadota</taxon>
        <taxon>Gammaproteobacteria</taxon>
        <taxon>Enterobacterales</taxon>
        <taxon>Morganellaceae</taxon>
        <taxon>Photorhabdus</taxon>
    </lineage>
</organism>
<dbReference type="InterPro" id="IPR049945">
    <property type="entry name" value="AAA_22"/>
</dbReference>
<dbReference type="Gene3D" id="3.40.50.300">
    <property type="entry name" value="P-loop containing nucleotide triphosphate hydrolases"/>
    <property type="match status" value="1"/>
</dbReference>
<keyword evidence="2" id="KW-0547">Nucleotide-binding</keyword>
<dbReference type="Pfam" id="PF13401">
    <property type="entry name" value="AAA_22"/>
    <property type="match status" value="1"/>
</dbReference>
<evidence type="ECO:0000259" key="1">
    <source>
        <dbReference type="Pfam" id="PF13401"/>
    </source>
</evidence>
<comment type="caution">
    <text evidence="2">The sequence shown here is derived from an EMBL/GenBank/DDBJ whole genome shotgun (WGS) entry which is preliminary data.</text>
</comment>
<gene>
    <name evidence="2" type="ORF">C5467_23395</name>
</gene>
<dbReference type="GO" id="GO:0005524">
    <property type="term" value="F:ATP binding"/>
    <property type="evidence" value="ECO:0007669"/>
    <property type="project" value="UniProtKB-KW"/>
</dbReference>
<dbReference type="InterPro" id="IPR027417">
    <property type="entry name" value="P-loop_NTPase"/>
</dbReference>
<dbReference type="AlphaFoldDB" id="A0A4R4IS08"/>
<keyword evidence="2" id="KW-0067">ATP-binding</keyword>
<dbReference type="GO" id="GO:0016887">
    <property type="term" value="F:ATP hydrolysis activity"/>
    <property type="evidence" value="ECO:0007669"/>
    <property type="project" value="InterPro"/>
</dbReference>
<feature type="domain" description="ORC1/DEAH AAA+ ATPase" evidence="1">
    <location>
        <begin position="127"/>
        <end position="270"/>
    </location>
</feature>
<name>A0A4R4IS08_9GAMM</name>
<dbReference type="Proteomes" id="UP000295598">
    <property type="component" value="Unassembled WGS sequence"/>
</dbReference>
<sequence>MRWEQANYSKAILPEYQGNPLIEALPKKANDSDVIEKFCNYPDLSSHIRTSLDYLEREEYLARIDELRQPLPQYIECFRAIERAIKSGYLAKNPLTPTTMQYLHYPVDARPNVEPATGYFVPKGKGITLIGDSGVGKTCMLEQVLSYFPHVIEHGNYNGKPLDFKYQVVWVKVDCPRNSSVRELCEEILFSLDSAMRNERTTPGTTIPKLLTQIEQKIKSSHLGILVIDEMQNLQFKRTGGENNLLKFLHHIVNKLGVPLFFCANPPFDDSLALTLKNARRAESGRTIFMKPLQRHDIGWESFIAELWDLQWTNVETQLSDELNDKMYELSLGNIDMACRIYCEAQQLVIGTGDENITSAVLEYAYPVACSLSSRTNEVIEARQNLILPRRTAKQNTVPNTLKTKLGKPRIIGDYNRPHHPEFEVRLRELHLTDKLLHMIVDPDLIQRGIATGNVPTYMQDVGILCDESFIFSEFREL</sequence>